<organism evidence="1 2">
    <name type="scientific">Trichinella pseudospiralis</name>
    <name type="common">Parasitic roundworm</name>
    <dbReference type="NCBI Taxonomy" id="6337"/>
    <lineage>
        <taxon>Eukaryota</taxon>
        <taxon>Metazoa</taxon>
        <taxon>Ecdysozoa</taxon>
        <taxon>Nematoda</taxon>
        <taxon>Enoplea</taxon>
        <taxon>Dorylaimia</taxon>
        <taxon>Trichinellida</taxon>
        <taxon>Trichinellidae</taxon>
        <taxon>Trichinella</taxon>
    </lineage>
</organism>
<gene>
    <name evidence="1" type="ORF">T4A_10352</name>
</gene>
<proteinExistence type="predicted"/>
<accession>A0A0V1BPV1</accession>
<dbReference type="EMBL" id="JYDR01004941">
    <property type="protein sequence ID" value="KRY38951.1"/>
    <property type="molecule type" value="Genomic_DNA"/>
</dbReference>
<feature type="non-terminal residue" evidence="1">
    <location>
        <position position="1"/>
    </location>
</feature>
<sequence>PYSIRNATLKNFEGRHTKAHATDSVFSRNPTKI</sequence>
<dbReference type="Proteomes" id="UP000054632">
    <property type="component" value="Unassembled WGS sequence"/>
</dbReference>
<evidence type="ECO:0000313" key="1">
    <source>
        <dbReference type="EMBL" id="KRY38951.1"/>
    </source>
</evidence>
<evidence type="ECO:0000313" key="2">
    <source>
        <dbReference type="Proteomes" id="UP000054632"/>
    </source>
</evidence>
<reference evidence="1 2" key="1">
    <citation type="submission" date="2015-01" db="EMBL/GenBank/DDBJ databases">
        <title>Evolution of Trichinella species and genotypes.</title>
        <authorList>
            <person name="Korhonen P.K."/>
            <person name="Edoardo P."/>
            <person name="Giuseppe L.R."/>
            <person name="Gasser R.B."/>
        </authorList>
    </citation>
    <scope>NUCLEOTIDE SEQUENCE [LARGE SCALE GENOMIC DNA]</scope>
    <source>
        <strain evidence="1">ISS13</strain>
    </source>
</reference>
<comment type="caution">
    <text evidence="1">The sequence shown here is derived from an EMBL/GenBank/DDBJ whole genome shotgun (WGS) entry which is preliminary data.</text>
</comment>
<protein>
    <submittedName>
        <fullName evidence="1">Uncharacterized protein</fullName>
    </submittedName>
</protein>
<dbReference type="AlphaFoldDB" id="A0A0V1BPV1"/>
<name>A0A0V1BPV1_TRIPS</name>